<accession>A0AA91TIF4</accession>
<evidence type="ECO:0000256" key="2">
    <source>
        <dbReference type="ARBA" id="ARBA00022526"/>
    </source>
</evidence>
<dbReference type="Proteomes" id="UP000215155">
    <property type="component" value="Unassembled WGS sequence"/>
</dbReference>
<keyword evidence="3" id="KW-1133">Transmembrane helix</keyword>
<feature type="transmembrane region" description="Helical" evidence="3">
    <location>
        <begin position="20"/>
        <end position="43"/>
    </location>
</feature>
<dbReference type="AlphaFoldDB" id="A0AA91TIF4"/>
<dbReference type="PANTHER" id="PTHR30344">
    <property type="entry name" value="6-PHOSPHOGLUCONOLACTONASE-RELATED"/>
    <property type="match status" value="1"/>
</dbReference>
<reference evidence="4 5" key="1">
    <citation type="submission" date="2017-07" db="EMBL/GenBank/DDBJ databases">
        <title>Draft genome sequence of Prevotella copri isolated from the gut of healthy adult Indian.</title>
        <authorList>
            <person name="Das B."/>
            <person name="Bag S."/>
            <person name="Ghosh T.S."/>
        </authorList>
    </citation>
    <scope>NUCLEOTIDE SEQUENCE [LARGE SCALE GENOMIC DNA]</scope>
    <source>
        <strain evidence="4 5">Indica</strain>
    </source>
</reference>
<protein>
    <submittedName>
        <fullName evidence="4">6-phosphogluconolactonase</fullName>
    </submittedName>
</protein>
<dbReference type="InterPro" id="IPR015943">
    <property type="entry name" value="WD40/YVTN_repeat-like_dom_sf"/>
</dbReference>
<comment type="caution">
    <text evidence="4">The sequence shown here is derived from an EMBL/GenBank/DDBJ whole genome shotgun (WGS) entry which is preliminary data.</text>
</comment>
<dbReference type="InterPro" id="IPR019405">
    <property type="entry name" value="Lactonase_7-beta_prop"/>
</dbReference>
<evidence type="ECO:0000256" key="1">
    <source>
        <dbReference type="ARBA" id="ARBA00005564"/>
    </source>
</evidence>
<dbReference type="GO" id="GO:0006006">
    <property type="term" value="P:glucose metabolic process"/>
    <property type="evidence" value="ECO:0007669"/>
    <property type="project" value="UniProtKB-KW"/>
</dbReference>
<dbReference type="Pfam" id="PF10282">
    <property type="entry name" value="Lactonase"/>
    <property type="match status" value="1"/>
</dbReference>
<dbReference type="InterPro" id="IPR050282">
    <property type="entry name" value="Cycloisomerase_2"/>
</dbReference>
<dbReference type="Gene3D" id="2.130.10.10">
    <property type="entry name" value="YVTN repeat-like/Quinoprotein amine dehydrogenase"/>
    <property type="match status" value="1"/>
</dbReference>
<keyword evidence="3" id="KW-0472">Membrane</keyword>
<evidence type="ECO:0000313" key="5">
    <source>
        <dbReference type="Proteomes" id="UP000215155"/>
    </source>
</evidence>
<dbReference type="InterPro" id="IPR011048">
    <property type="entry name" value="Haem_d1_sf"/>
</dbReference>
<evidence type="ECO:0000313" key="4">
    <source>
        <dbReference type="EMBL" id="OXL43475.1"/>
    </source>
</evidence>
<proteinExistence type="inferred from homology"/>
<sequence>MAKIQLFIEYAKENGRKLRIILNFLPFHLPVSFSFCIFAPLNIIYTIDLIINIAIMGNIKTILAGLSLTMAVGMPAVASDELTMVVGTYTDQSTSDGMYVYRFNQRTGKSQLVSNVQAGNPSFLMMNHDANRVYAVSEYDDGRQGLGAFILNKKEGTMTPLGYQKCGTKATRPENKMPGAAPCNVMLYGGYVVTSNYNGGDISLFPIKEDGSVAPESQYFDMHREGSGMVSHIHCCQMTPDHQYMLANDLGNDCIWRFQVNDGKEFLSNPVLAYQAPKGTGPRHLVFNSKGNVAYLIGELDGTVTVLGYNKGTLQELQRIQASKTRTLGSADIHLSPDGRFLYASHRLTDEGISVFAVDKKSGLLTKIGFQPTAAHPRNFAITPNGQFMLVACRDSHVIQVFKLNKKTGMMVDTKQDIKVGKPVCVQFAN</sequence>
<keyword evidence="2" id="KW-0313">Glucose metabolism</keyword>
<dbReference type="GO" id="GO:0005829">
    <property type="term" value="C:cytosol"/>
    <property type="evidence" value="ECO:0007669"/>
    <property type="project" value="TreeGrafter"/>
</dbReference>
<gene>
    <name evidence="4" type="ORF">CFT61_10945</name>
</gene>
<organism evidence="4 5">
    <name type="scientific">Segatella copri</name>
    <dbReference type="NCBI Taxonomy" id="165179"/>
    <lineage>
        <taxon>Bacteria</taxon>
        <taxon>Pseudomonadati</taxon>
        <taxon>Bacteroidota</taxon>
        <taxon>Bacteroidia</taxon>
        <taxon>Bacteroidales</taxon>
        <taxon>Prevotellaceae</taxon>
        <taxon>Segatella</taxon>
    </lineage>
</organism>
<dbReference type="SUPFAM" id="SSF51004">
    <property type="entry name" value="C-terminal (heme d1) domain of cytochrome cd1-nitrite reductase"/>
    <property type="match status" value="1"/>
</dbReference>
<dbReference type="EMBL" id="NMPZ01000017">
    <property type="protein sequence ID" value="OXL43475.1"/>
    <property type="molecule type" value="Genomic_DNA"/>
</dbReference>
<keyword evidence="3" id="KW-0812">Transmembrane</keyword>
<name>A0AA91TIF4_9BACT</name>
<comment type="similarity">
    <text evidence="1">Belongs to the cycloisomerase 2 family.</text>
</comment>
<dbReference type="GO" id="GO:0017057">
    <property type="term" value="F:6-phosphogluconolactonase activity"/>
    <property type="evidence" value="ECO:0007669"/>
    <property type="project" value="TreeGrafter"/>
</dbReference>
<keyword evidence="2" id="KW-0119">Carbohydrate metabolism</keyword>
<evidence type="ECO:0000256" key="3">
    <source>
        <dbReference type="SAM" id="Phobius"/>
    </source>
</evidence>
<dbReference type="PANTHER" id="PTHR30344:SF1">
    <property type="entry name" value="6-PHOSPHOGLUCONOLACTONASE"/>
    <property type="match status" value="1"/>
</dbReference>